<dbReference type="SUPFAM" id="SSF51294">
    <property type="entry name" value="Hedgehog/intein (Hint) domain"/>
    <property type="match status" value="1"/>
</dbReference>
<evidence type="ECO:0008006" key="3">
    <source>
        <dbReference type="Google" id="ProtNLM"/>
    </source>
</evidence>
<evidence type="ECO:0000313" key="2">
    <source>
        <dbReference type="EMBL" id="QHS98798.1"/>
    </source>
</evidence>
<organism evidence="2">
    <name type="scientific">viral metagenome</name>
    <dbReference type="NCBI Taxonomy" id="1070528"/>
    <lineage>
        <taxon>unclassified sequences</taxon>
        <taxon>metagenomes</taxon>
        <taxon>organismal metagenomes</taxon>
    </lineage>
</organism>
<proteinExistence type="predicted"/>
<feature type="transmembrane region" description="Helical" evidence="1">
    <location>
        <begin position="115"/>
        <end position="134"/>
    </location>
</feature>
<keyword evidence="1" id="KW-1133">Transmembrane helix</keyword>
<feature type="transmembrane region" description="Helical" evidence="1">
    <location>
        <begin position="79"/>
        <end position="95"/>
    </location>
</feature>
<name>A0A6C0C570_9ZZZZ</name>
<sequence>MVHLKDIAQAISIVLIFVALYFISMISVGLKNLKDKWPEIRCNPASMPFAGYLGHNPMENFVFCIGNIQKNMMGYFLKPIYYIISLTGTLGKSIMKSMNKMRTMFASLRGMIRNIVGDIFGIFMNILIKFQKLILKLKDLIMKLIGTTTVIIYTLQGAMYTGESINRGPIGGTLRSICFSKNTPLKLKSGQLVHMKNIKLGDVLENGSEVYGLLQLKGDDKNPYYKIWSKVLNDYIYVTGSHKILLNNEQFDNLELKNYIDVKDYPGAELTKNYDKELACLITSNHNIPIGEYTFWDWED</sequence>
<keyword evidence="1" id="KW-0472">Membrane</keyword>
<feature type="transmembrane region" description="Helical" evidence="1">
    <location>
        <begin position="7"/>
        <end position="30"/>
    </location>
</feature>
<reference evidence="2" key="1">
    <citation type="journal article" date="2020" name="Nature">
        <title>Giant virus diversity and host interactions through global metagenomics.</title>
        <authorList>
            <person name="Schulz F."/>
            <person name="Roux S."/>
            <person name="Paez-Espino D."/>
            <person name="Jungbluth S."/>
            <person name="Walsh D.A."/>
            <person name="Denef V.J."/>
            <person name="McMahon K.D."/>
            <person name="Konstantinidis K.T."/>
            <person name="Eloe-Fadrosh E.A."/>
            <person name="Kyrpides N.C."/>
            <person name="Woyke T."/>
        </authorList>
    </citation>
    <scope>NUCLEOTIDE SEQUENCE</scope>
    <source>
        <strain evidence="2">GVMAG-M-3300020185-18</strain>
    </source>
</reference>
<accession>A0A6C0C570</accession>
<evidence type="ECO:0000256" key="1">
    <source>
        <dbReference type="SAM" id="Phobius"/>
    </source>
</evidence>
<dbReference type="GO" id="GO:0016539">
    <property type="term" value="P:intein-mediated protein splicing"/>
    <property type="evidence" value="ECO:0007669"/>
    <property type="project" value="InterPro"/>
</dbReference>
<keyword evidence="1" id="KW-0812">Transmembrane</keyword>
<protein>
    <recommendedName>
        <fullName evidence="3">Hedgehog/Intein (Hint) domain-containing protein</fullName>
    </recommendedName>
</protein>
<dbReference type="InterPro" id="IPR006141">
    <property type="entry name" value="Intein_N"/>
</dbReference>
<dbReference type="InterPro" id="IPR036844">
    <property type="entry name" value="Hint_dom_sf"/>
</dbReference>
<dbReference type="EMBL" id="MN739324">
    <property type="protein sequence ID" value="QHS98798.1"/>
    <property type="molecule type" value="Genomic_DNA"/>
</dbReference>
<dbReference type="AlphaFoldDB" id="A0A6C0C570"/>
<dbReference type="PROSITE" id="PS50817">
    <property type="entry name" value="INTEIN_N_TER"/>
    <property type="match status" value="1"/>
</dbReference>